<protein>
    <submittedName>
        <fullName evidence="1">Uncharacterized protein</fullName>
    </submittedName>
</protein>
<evidence type="ECO:0000313" key="2">
    <source>
        <dbReference type="Proteomes" id="UP000248079"/>
    </source>
</evidence>
<keyword evidence="2" id="KW-1185">Reference proteome</keyword>
<sequence>MYLLVGEIVVLREKVDLEQALVTLLLIGLLMKSGVEMQIGGRDIWDLMPTEMMIILRIIFMDLTLTQRNLYLNDALQNFVYEENRG</sequence>
<accession>A0A2V3ZR28</accession>
<dbReference type="Proteomes" id="UP000248079">
    <property type="component" value="Unassembled WGS sequence"/>
</dbReference>
<evidence type="ECO:0000313" key="1">
    <source>
        <dbReference type="EMBL" id="PXX95026.1"/>
    </source>
</evidence>
<reference evidence="1 2" key="1">
    <citation type="submission" date="2018-05" db="EMBL/GenBank/DDBJ databases">
        <title>Marinifilum breve JC075T sp. nov., a marine bacterium isolated from Yongle Blue Hole in the South China Sea.</title>
        <authorList>
            <person name="Fu T."/>
        </authorList>
    </citation>
    <scope>NUCLEOTIDE SEQUENCE [LARGE SCALE GENOMIC DNA]</scope>
    <source>
        <strain evidence="1 2">JC075</strain>
    </source>
</reference>
<name>A0A2V3ZR28_9BACT</name>
<organism evidence="1 2">
    <name type="scientific">Marinifilum breve</name>
    <dbReference type="NCBI Taxonomy" id="2184082"/>
    <lineage>
        <taxon>Bacteria</taxon>
        <taxon>Pseudomonadati</taxon>
        <taxon>Bacteroidota</taxon>
        <taxon>Bacteroidia</taxon>
        <taxon>Marinilabiliales</taxon>
        <taxon>Marinifilaceae</taxon>
    </lineage>
</organism>
<proteinExistence type="predicted"/>
<dbReference type="AlphaFoldDB" id="A0A2V3ZR28"/>
<gene>
    <name evidence="1" type="ORF">DF185_22710</name>
</gene>
<dbReference type="EMBL" id="QFLI01000018">
    <property type="protein sequence ID" value="PXX95026.1"/>
    <property type="molecule type" value="Genomic_DNA"/>
</dbReference>
<comment type="caution">
    <text evidence="1">The sequence shown here is derived from an EMBL/GenBank/DDBJ whole genome shotgun (WGS) entry which is preliminary data.</text>
</comment>